<reference evidence="3" key="1">
    <citation type="journal article" date="2019" name="Int. J. Syst. Evol. Microbiol.">
        <title>The Global Catalogue of Microorganisms (GCM) 10K type strain sequencing project: providing services to taxonomists for standard genome sequencing and annotation.</title>
        <authorList>
            <consortium name="The Broad Institute Genomics Platform"/>
            <consortium name="The Broad Institute Genome Sequencing Center for Infectious Disease"/>
            <person name="Wu L."/>
            <person name="Ma J."/>
        </authorList>
    </citation>
    <scope>NUCLEOTIDE SEQUENCE [LARGE SCALE GENOMIC DNA]</scope>
    <source>
        <strain evidence="3">JCM 18720</strain>
    </source>
</reference>
<feature type="compositionally biased region" description="Polar residues" evidence="1">
    <location>
        <begin position="1"/>
        <end position="12"/>
    </location>
</feature>
<dbReference type="RefSeq" id="WP_345316156.1">
    <property type="nucleotide sequence ID" value="NZ_BAABLF010000006.1"/>
</dbReference>
<proteinExistence type="predicted"/>
<dbReference type="Proteomes" id="UP001501600">
    <property type="component" value="Unassembled WGS sequence"/>
</dbReference>
<keyword evidence="3" id="KW-1185">Reference proteome</keyword>
<accession>A0ABP9S220</accession>
<evidence type="ECO:0000256" key="1">
    <source>
        <dbReference type="SAM" id="MobiDB-lite"/>
    </source>
</evidence>
<evidence type="ECO:0000313" key="3">
    <source>
        <dbReference type="Proteomes" id="UP001501600"/>
    </source>
</evidence>
<gene>
    <name evidence="2" type="ORF">GCM10025772_12220</name>
</gene>
<sequence length="140" mass="15072">MTDRNAQGQFVSGNAAAKNKRGFKDRGRQLARLFTDADVQQVYQALMAKVADGDTTALSLISRYIAPPPKSTLTPTPFKLDCTDPISSANAVIKAAAAGELPADVARILMDAISGSQRIREVVELEARIKEIETNLKDAL</sequence>
<name>A0ABP9S220_9GAMM</name>
<evidence type="ECO:0008006" key="4">
    <source>
        <dbReference type="Google" id="ProtNLM"/>
    </source>
</evidence>
<protein>
    <recommendedName>
        <fullName evidence="4">DUF5681 domain-containing protein</fullName>
    </recommendedName>
</protein>
<comment type="caution">
    <text evidence="2">The sequence shown here is derived from an EMBL/GenBank/DDBJ whole genome shotgun (WGS) entry which is preliminary data.</text>
</comment>
<feature type="region of interest" description="Disordered" evidence="1">
    <location>
        <begin position="1"/>
        <end position="22"/>
    </location>
</feature>
<evidence type="ECO:0000313" key="2">
    <source>
        <dbReference type="EMBL" id="GAA5189560.1"/>
    </source>
</evidence>
<organism evidence="2 3">
    <name type="scientific">Ferrimonas gelatinilytica</name>
    <dbReference type="NCBI Taxonomy" id="1255257"/>
    <lineage>
        <taxon>Bacteria</taxon>
        <taxon>Pseudomonadati</taxon>
        <taxon>Pseudomonadota</taxon>
        <taxon>Gammaproteobacteria</taxon>
        <taxon>Alteromonadales</taxon>
        <taxon>Ferrimonadaceae</taxon>
        <taxon>Ferrimonas</taxon>
    </lineage>
</organism>
<dbReference type="EMBL" id="BAABLF010000006">
    <property type="protein sequence ID" value="GAA5189560.1"/>
    <property type="molecule type" value="Genomic_DNA"/>
</dbReference>